<sequence>MANFWSHLLRRGSRRLQTSLLSPLFSWIFCSAHPSRWHNLTQCKLLIIKTSRPFPGKAWLHYDIAFQRDAAASGLTDWSRMNLDLYNSLFTVSDNTSLSVTNLPATCQFTSVHSVNMSHSVQASNDLLAISANAPLSTEELPAKCQVMSAHPPGFNGIPLHADKLMGPSMCLTVLGIELNSLTFRARLSQEKFDHIAALLDN</sequence>
<accession>A0ABN8SWM0</accession>
<keyword evidence="2" id="KW-1185">Reference proteome</keyword>
<name>A0ABN8SWM0_9CNID</name>
<dbReference type="Proteomes" id="UP001159427">
    <property type="component" value="Unassembled WGS sequence"/>
</dbReference>
<dbReference type="PANTHER" id="PTHR35558">
    <property type="entry name" value="SGNH_HYDRO DOMAIN-CONTAINING PROTEIN"/>
    <property type="match status" value="1"/>
</dbReference>
<organism evidence="1 2">
    <name type="scientific">Porites evermanni</name>
    <dbReference type="NCBI Taxonomy" id="104178"/>
    <lineage>
        <taxon>Eukaryota</taxon>
        <taxon>Metazoa</taxon>
        <taxon>Cnidaria</taxon>
        <taxon>Anthozoa</taxon>
        <taxon>Hexacorallia</taxon>
        <taxon>Scleractinia</taxon>
        <taxon>Fungiina</taxon>
        <taxon>Poritidae</taxon>
        <taxon>Porites</taxon>
    </lineage>
</organism>
<gene>
    <name evidence="1" type="ORF">PEVE_00028491</name>
</gene>
<dbReference type="PANTHER" id="PTHR35558:SF1">
    <property type="entry name" value="ENDONUCLEASE_EXONUCLEASE_PHOSPHATASE DOMAIN-CONTAINING PROTEIN"/>
    <property type="match status" value="1"/>
</dbReference>
<evidence type="ECO:0000313" key="2">
    <source>
        <dbReference type="Proteomes" id="UP001159427"/>
    </source>
</evidence>
<reference evidence="1 2" key="1">
    <citation type="submission" date="2022-05" db="EMBL/GenBank/DDBJ databases">
        <authorList>
            <consortium name="Genoscope - CEA"/>
            <person name="William W."/>
        </authorList>
    </citation>
    <scope>NUCLEOTIDE SEQUENCE [LARGE SCALE GENOMIC DNA]</scope>
</reference>
<dbReference type="EMBL" id="CALNXI010003954">
    <property type="protein sequence ID" value="CAH3194732.1"/>
    <property type="molecule type" value="Genomic_DNA"/>
</dbReference>
<proteinExistence type="predicted"/>
<comment type="caution">
    <text evidence="1">The sequence shown here is derived from an EMBL/GenBank/DDBJ whole genome shotgun (WGS) entry which is preliminary data.</text>
</comment>
<protein>
    <submittedName>
        <fullName evidence="1">Uncharacterized protein</fullName>
    </submittedName>
</protein>
<evidence type="ECO:0000313" key="1">
    <source>
        <dbReference type="EMBL" id="CAH3194732.1"/>
    </source>
</evidence>